<sequence length="68" mass="7827">MKMERTVKCSTNLVSLSSISFLERSSIVYRDRHSIVHRNAKFTWRTKMTSLENFKNGYGKAAISGDLK</sequence>
<evidence type="ECO:0000313" key="2">
    <source>
        <dbReference type="Proteomes" id="UP000823775"/>
    </source>
</evidence>
<evidence type="ECO:0000313" key="1">
    <source>
        <dbReference type="EMBL" id="MCE5166438.1"/>
    </source>
</evidence>
<comment type="caution">
    <text evidence="1">The sequence shown here is derived from an EMBL/GenBank/DDBJ whole genome shotgun (WGS) entry which is preliminary data.</text>
</comment>
<organism evidence="1 2">
    <name type="scientific">Datura stramonium</name>
    <name type="common">Jimsonweed</name>
    <name type="synonym">Common thornapple</name>
    <dbReference type="NCBI Taxonomy" id="4076"/>
    <lineage>
        <taxon>Eukaryota</taxon>
        <taxon>Viridiplantae</taxon>
        <taxon>Streptophyta</taxon>
        <taxon>Embryophyta</taxon>
        <taxon>Tracheophyta</taxon>
        <taxon>Spermatophyta</taxon>
        <taxon>Magnoliopsida</taxon>
        <taxon>eudicotyledons</taxon>
        <taxon>Gunneridae</taxon>
        <taxon>Pentapetalae</taxon>
        <taxon>asterids</taxon>
        <taxon>lamiids</taxon>
        <taxon>Solanales</taxon>
        <taxon>Solanaceae</taxon>
        <taxon>Solanoideae</taxon>
        <taxon>Datureae</taxon>
        <taxon>Datura</taxon>
    </lineage>
</organism>
<feature type="non-terminal residue" evidence="1">
    <location>
        <position position="68"/>
    </location>
</feature>
<name>A0ABS8Y3S5_DATST</name>
<accession>A0ABS8Y3S5</accession>
<reference evidence="1 2" key="1">
    <citation type="journal article" date="2021" name="BMC Genomics">
        <title>Datura genome reveals duplications of psychoactive alkaloid biosynthetic genes and high mutation rate following tissue culture.</title>
        <authorList>
            <person name="Rajewski A."/>
            <person name="Carter-House D."/>
            <person name="Stajich J."/>
            <person name="Litt A."/>
        </authorList>
    </citation>
    <scope>NUCLEOTIDE SEQUENCE [LARGE SCALE GENOMIC DNA]</scope>
    <source>
        <strain evidence="1">AR-01</strain>
    </source>
</reference>
<proteinExistence type="predicted"/>
<dbReference type="EMBL" id="JACEIK010023655">
    <property type="protein sequence ID" value="MCE5166438.1"/>
    <property type="molecule type" value="Genomic_DNA"/>
</dbReference>
<keyword evidence="2" id="KW-1185">Reference proteome</keyword>
<protein>
    <submittedName>
        <fullName evidence="1">Uncharacterized protein</fullName>
    </submittedName>
</protein>
<gene>
    <name evidence="1" type="ORF">HAX54_019464</name>
</gene>
<dbReference type="Proteomes" id="UP000823775">
    <property type="component" value="Unassembled WGS sequence"/>
</dbReference>